<evidence type="ECO:0000313" key="2">
    <source>
        <dbReference type="EMBL" id="VFJ59012.1"/>
    </source>
</evidence>
<dbReference type="PANTHER" id="PTHR34610">
    <property type="entry name" value="SSL7007 PROTEIN"/>
    <property type="match status" value="1"/>
</dbReference>
<dbReference type="InterPro" id="IPR002850">
    <property type="entry name" value="PIN_toxin-like"/>
</dbReference>
<organism evidence="2">
    <name type="scientific">Candidatus Kentrum sp. DK</name>
    <dbReference type="NCBI Taxonomy" id="2126562"/>
    <lineage>
        <taxon>Bacteria</taxon>
        <taxon>Pseudomonadati</taxon>
        <taxon>Pseudomonadota</taxon>
        <taxon>Gammaproteobacteria</taxon>
        <taxon>Candidatus Kentrum</taxon>
    </lineage>
</organism>
<gene>
    <name evidence="2" type="ORF">BECKDK2373B_GA0170837_107917</name>
</gene>
<name>A0A450SXY5_9GAMM</name>
<feature type="domain" description="PIN" evidence="1">
    <location>
        <begin position="2"/>
        <end position="107"/>
    </location>
</feature>
<dbReference type="SUPFAM" id="SSF88723">
    <property type="entry name" value="PIN domain-like"/>
    <property type="match status" value="1"/>
</dbReference>
<sequence>MKVVLDCNVLISAGITDGVCRAVLRYTLRHAAIVTTGAIEREYIDVMGRAKFRTYADTMMTLFSEVRQVAFCVHPKPSGFSLPDKNDLPYLDAATTMEVDFLITGNLKHFPERRYGRVEVVAPKGFLQRVVSC</sequence>
<accession>A0A450SXY5</accession>
<dbReference type="InterPro" id="IPR029060">
    <property type="entry name" value="PIN-like_dom_sf"/>
</dbReference>
<protein>
    <submittedName>
        <fullName evidence="2">Predicted nucleic acid-binding protein, contains PIN domain</fullName>
    </submittedName>
</protein>
<proteinExistence type="predicted"/>
<dbReference type="PANTHER" id="PTHR34610:SF3">
    <property type="entry name" value="SSL7007 PROTEIN"/>
    <property type="match status" value="1"/>
</dbReference>
<dbReference type="EMBL" id="CAADEX010000079">
    <property type="protein sequence ID" value="VFJ59012.1"/>
    <property type="molecule type" value="Genomic_DNA"/>
</dbReference>
<dbReference type="Pfam" id="PF13470">
    <property type="entry name" value="PIN_3"/>
    <property type="match status" value="1"/>
</dbReference>
<dbReference type="InterPro" id="IPR002716">
    <property type="entry name" value="PIN_dom"/>
</dbReference>
<dbReference type="AlphaFoldDB" id="A0A450SXY5"/>
<reference evidence="2" key="1">
    <citation type="submission" date="2019-02" db="EMBL/GenBank/DDBJ databases">
        <authorList>
            <person name="Gruber-Vodicka R. H."/>
            <person name="Seah K. B. B."/>
        </authorList>
    </citation>
    <scope>NUCLEOTIDE SEQUENCE</scope>
    <source>
        <strain evidence="2">BECK_DK47</strain>
    </source>
</reference>
<evidence type="ECO:0000259" key="1">
    <source>
        <dbReference type="Pfam" id="PF13470"/>
    </source>
</evidence>